<dbReference type="Pfam" id="PF00196">
    <property type="entry name" value="GerE"/>
    <property type="match status" value="1"/>
</dbReference>
<dbReference type="SMART" id="SM00421">
    <property type="entry name" value="HTH_LUXR"/>
    <property type="match status" value="1"/>
</dbReference>
<name>A0A5B8R4U2_9GAMM</name>
<sequence>MDAKRALSNANMASTLQDVIQAISAALKPHGFSGFWFQGVAHCAYENYHFPKETNLFSQASLRKPTASVASSPKVAQLQRFYLSQIAASDFNFGFSLDTSRSYLYRLSCEKSDKARRLFNKHHIQTVLSWPVACHSNRHWAGRFILLSHLDDSDIQLTDLSATLKDAQNKLFECNKSLFNPFLQSSLLKDNARDILVMVANGLQNDEISTQLPISIRGVEYHMESMRRKFGATNRANLIHLAHQYELI</sequence>
<dbReference type="PROSITE" id="PS50043">
    <property type="entry name" value="HTH_LUXR_2"/>
    <property type="match status" value="1"/>
</dbReference>
<dbReference type="InterPro" id="IPR000792">
    <property type="entry name" value="Tscrpt_reg_LuxR_C"/>
</dbReference>
<gene>
    <name evidence="2" type="ORF">D0436_21040</name>
</gene>
<dbReference type="InterPro" id="IPR016032">
    <property type="entry name" value="Sig_transdc_resp-reg_C-effctor"/>
</dbReference>
<dbReference type="AlphaFoldDB" id="A0A5B8R4U2"/>
<proteinExistence type="predicted"/>
<dbReference type="RefSeq" id="WP_169547270.1">
    <property type="nucleotide sequence ID" value="NZ_CP031775.2"/>
</dbReference>
<dbReference type="Proteomes" id="UP000321124">
    <property type="component" value="Chromosome"/>
</dbReference>
<dbReference type="InterPro" id="IPR036388">
    <property type="entry name" value="WH-like_DNA-bd_sf"/>
</dbReference>
<evidence type="ECO:0000313" key="2">
    <source>
        <dbReference type="EMBL" id="QDZ92751.1"/>
    </source>
</evidence>
<evidence type="ECO:0000313" key="3">
    <source>
        <dbReference type="Proteomes" id="UP000321124"/>
    </source>
</evidence>
<reference evidence="2 3" key="1">
    <citation type="journal article" date="2019" name="Ecotoxicol. Environ. Saf.">
        <title>Microbial characterization of heavy metal resistant bacterial strains isolated from an electroplating wastewater treatment plant.</title>
        <authorList>
            <person name="Cai X."/>
            <person name="Zheng X."/>
            <person name="Zhang D."/>
            <person name="Iqbal W."/>
            <person name="Liu C."/>
            <person name="Yang B."/>
            <person name="Zhao X."/>
            <person name="Lu X."/>
            <person name="Mao Y."/>
        </authorList>
    </citation>
    <scope>NUCLEOTIDE SEQUENCE [LARGE SCALE GENOMIC DNA]</scope>
    <source>
        <strain evidence="2 3">Ni1-3</strain>
    </source>
</reference>
<feature type="domain" description="HTH luxR-type" evidence="1">
    <location>
        <begin position="181"/>
        <end position="246"/>
    </location>
</feature>
<dbReference type="KEGG" id="sdeo:D0436_21040"/>
<accession>A0A5B8R4U2</accession>
<dbReference type="GO" id="GO:0003677">
    <property type="term" value="F:DNA binding"/>
    <property type="evidence" value="ECO:0007669"/>
    <property type="project" value="InterPro"/>
</dbReference>
<evidence type="ECO:0000259" key="1">
    <source>
        <dbReference type="PROSITE" id="PS50043"/>
    </source>
</evidence>
<dbReference type="CDD" id="cd06170">
    <property type="entry name" value="LuxR_C_like"/>
    <property type="match status" value="1"/>
</dbReference>
<organism evidence="2 3">
    <name type="scientific">Shewanella decolorationis</name>
    <dbReference type="NCBI Taxonomy" id="256839"/>
    <lineage>
        <taxon>Bacteria</taxon>
        <taxon>Pseudomonadati</taxon>
        <taxon>Pseudomonadota</taxon>
        <taxon>Gammaproteobacteria</taxon>
        <taxon>Alteromonadales</taxon>
        <taxon>Shewanellaceae</taxon>
        <taxon>Shewanella</taxon>
    </lineage>
</organism>
<dbReference type="SUPFAM" id="SSF46894">
    <property type="entry name" value="C-terminal effector domain of the bipartite response regulators"/>
    <property type="match status" value="1"/>
</dbReference>
<protein>
    <submittedName>
        <fullName evidence="2">Helix-turn-helix transcriptional regulator</fullName>
    </submittedName>
</protein>
<dbReference type="GO" id="GO:0006355">
    <property type="term" value="P:regulation of DNA-templated transcription"/>
    <property type="evidence" value="ECO:0007669"/>
    <property type="project" value="InterPro"/>
</dbReference>
<dbReference type="EMBL" id="CP031775">
    <property type="protein sequence ID" value="QDZ92751.1"/>
    <property type="molecule type" value="Genomic_DNA"/>
</dbReference>
<dbReference type="Gene3D" id="1.10.10.10">
    <property type="entry name" value="Winged helix-like DNA-binding domain superfamily/Winged helix DNA-binding domain"/>
    <property type="match status" value="1"/>
</dbReference>